<dbReference type="Proteomes" id="UP000076532">
    <property type="component" value="Unassembled WGS sequence"/>
</dbReference>
<gene>
    <name evidence="2" type="ORF">FIBSPDRAFT_220943</name>
</gene>
<evidence type="ECO:0000313" key="2">
    <source>
        <dbReference type="EMBL" id="KZP10156.1"/>
    </source>
</evidence>
<keyword evidence="3" id="KW-1185">Reference proteome</keyword>
<proteinExistence type="predicted"/>
<name>A0A165Z2B0_9AGAM</name>
<protein>
    <submittedName>
        <fullName evidence="2">Uncharacterized protein</fullName>
    </submittedName>
</protein>
<dbReference type="AlphaFoldDB" id="A0A165Z2B0"/>
<feature type="compositionally biased region" description="Polar residues" evidence="1">
    <location>
        <begin position="56"/>
        <end position="66"/>
    </location>
</feature>
<evidence type="ECO:0000256" key="1">
    <source>
        <dbReference type="SAM" id="MobiDB-lite"/>
    </source>
</evidence>
<accession>A0A165Z2B0</accession>
<dbReference type="EMBL" id="KV417685">
    <property type="protein sequence ID" value="KZP10156.1"/>
    <property type="molecule type" value="Genomic_DNA"/>
</dbReference>
<feature type="region of interest" description="Disordered" evidence="1">
    <location>
        <begin position="22"/>
        <end position="78"/>
    </location>
</feature>
<reference evidence="2 3" key="1">
    <citation type="journal article" date="2016" name="Mol. Biol. Evol.">
        <title>Comparative Genomics of Early-Diverging Mushroom-Forming Fungi Provides Insights into the Origins of Lignocellulose Decay Capabilities.</title>
        <authorList>
            <person name="Nagy L.G."/>
            <person name="Riley R."/>
            <person name="Tritt A."/>
            <person name="Adam C."/>
            <person name="Daum C."/>
            <person name="Floudas D."/>
            <person name="Sun H."/>
            <person name="Yadav J.S."/>
            <person name="Pangilinan J."/>
            <person name="Larsson K.H."/>
            <person name="Matsuura K."/>
            <person name="Barry K."/>
            <person name="Labutti K."/>
            <person name="Kuo R."/>
            <person name="Ohm R.A."/>
            <person name="Bhattacharya S.S."/>
            <person name="Shirouzu T."/>
            <person name="Yoshinaga Y."/>
            <person name="Martin F.M."/>
            <person name="Grigoriev I.V."/>
            <person name="Hibbett D.S."/>
        </authorList>
    </citation>
    <scope>NUCLEOTIDE SEQUENCE [LARGE SCALE GENOMIC DNA]</scope>
    <source>
        <strain evidence="2 3">CBS 109695</strain>
    </source>
</reference>
<evidence type="ECO:0000313" key="3">
    <source>
        <dbReference type="Proteomes" id="UP000076532"/>
    </source>
</evidence>
<organism evidence="2 3">
    <name type="scientific">Athelia psychrophila</name>
    <dbReference type="NCBI Taxonomy" id="1759441"/>
    <lineage>
        <taxon>Eukaryota</taxon>
        <taxon>Fungi</taxon>
        <taxon>Dikarya</taxon>
        <taxon>Basidiomycota</taxon>
        <taxon>Agaricomycotina</taxon>
        <taxon>Agaricomycetes</taxon>
        <taxon>Agaricomycetidae</taxon>
        <taxon>Atheliales</taxon>
        <taxon>Atheliaceae</taxon>
        <taxon>Athelia</taxon>
    </lineage>
</organism>
<sequence>MSPSASYANGAVLPVVTNDIPSSVYGATSSPSQPPSQPSTRFSTVFAAPSRPPTQPQSSASHSHPGSPQVPGSILSPLSPFTQQRFPLRISSTSICSGARRCRSRLLIRTTAMQITAAHSPSAIPRDRMGLHPRGRGTAPRPLRLSSAWVGGLRVPGHHLETADVDVGGRARTQRRSWADMIPKGVGVGT</sequence>